<accession>A0A3M7Q035</accession>
<dbReference type="GO" id="GO:0090110">
    <property type="term" value="P:COPII-coated vesicle cargo loading"/>
    <property type="evidence" value="ECO:0007669"/>
    <property type="project" value="TreeGrafter"/>
</dbReference>
<dbReference type="InterPro" id="IPR029006">
    <property type="entry name" value="ADF-H/Gelsolin-like_dom_sf"/>
</dbReference>
<dbReference type="STRING" id="10195.A0A3M7Q035"/>
<evidence type="ECO:0000313" key="2">
    <source>
        <dbReference type="EMBL" id="RNA04469.1"/>
    </source>
</evidence>
<feature type="domain" description="Gelsolin-like" evidence="1">
    <location>
        <begin position="9"/>
        <end position="80"/>
    </location>
</feature>
<dbReference type="GO" id="GO:0008270">
    <property type="term" value="F:zinc ion binding"/>
    <property type="evidence" value="ECO:0007669"/>
    <property type="project" value="TreeGrafter"/>
</dbReference>
<keyword evidence="3" id="KW-1185">Reference proteome</keyword>
<dbReference type="Gene3D" id="1.20.120.730">
    <property type="entry name" value="Sec23/Sec24 helical domain"/>
    <property type="match status" value="1"/>
</dbReference>
<dbReference type="PANTHER" id="PTHR13803:SF39">
    <property type="entry name" value="SECRETORY 24AB, ISOFORM A"/>
    <property type="match status" value="1"/>
</dbReference>
<reference evidence="2 3" key="1">
    <citation type="journal article" date="2018" name="Sci. Rep.">
        <title>Genomic signatures of local adaptation to the degree of environmental predictability in rotifers.</title>
        <authorList>
            <person name="Franch-Gras L."/>
            <person name="Hahn C."/>
            <person name="Garcia-Roger E.M."/>
            <person name="Carmona M.J."/>
            <person name="Serra M."/>
            <person name="Gomez A."/>
        </authorList>
    </citation>
    <scope>NUCLEOTIDE SEQUENCE [LARGE SCALE GENOMIC DNA]</scope>
    <source>
        <strain evidence="2">HYR1</strain>
    </source>
</reference>
<dbReference type="InterPro" id="IPR007123">
    <property type="entry name" value="Gelsolin-like_dom"/>
</dbReference>
<dbReference type="Pfam" id="PF00626">
    <property type="entry name" value="Gelsolin"/>
    <property type="match status" value="1"/>
</dbReference>
<gene>
    <name evidence="2" type="ORF">BpHYR1_003392</name>
</gene>
<evidence type="ECO:0000259" key="1">
    <source>
        <dbReference type="Pfam" id="PF00626"/>
    </source>
</evidence>
<protein>
    <submittedName>
        <fullName evidence="2">Transport Sec24A-like</fullName>
    </submittedName>
</protein>
<dbReference type="SUPFAM" id="SSF82754">
    <property type="entry name" value="C-terminal, gelsolin-like domain of Sec23/24"/>
    <property type="match status" value="1"/>
</dbReference>
<dbReference type="AlphaFoldDB" id="A0A3M7Q035"/>
<name>A0A3M7Q035_BRAPC</name>
<evidence type="ECO:0000313" key="3">
    <source>
        <dbReference type="Proteomes" id="UP000276133"/>
    </source>
</evidence>
<dbReference type="GO" id="GO:0000149">
    <property type="term" value="F:SNARE binding"/>
    <property type="evidence" value="ECO:0007669"/>
    <property type="project" value="TreeGrafter"/>
</dbReference>
<dbReference type="Gene3D" id="3.40.20.10">
    <property type="entry name" value="Severin"/>
    <property type="match status" value="1"/>
</dbReference>
<organism evidence="2 3">
    <name type="scientific">Brachionus plicatilis</name>
    <name type="common">Marine rotifer</name>
    <name type="synonym">Brachionus muelleri</name>
    <dbReference type="NCBI Taxonomy" id="10195"/>
    <lineage>
        <taxon>Eukaryota</taxon>
        <taxon>Metazoa</taxon>
        <taxon>Spiralia</taxon>
        <taxon>Gnathifera</taxon>
        <taxon>Rotifera</taxon>
        <taxon>Eurotatoria</taxon>
        <taxon>Monogononta</taxon>
        <taxon>Pseudotrocha</taxon>
        <taxon>Ploima</taxon>
        <taxon>Brachionidae</taxon>
        <taxon>Brachionus</taxon>
    </lineage>
</organism>
<dbReference type="OrthoDB" id="49016at2759"/>
<dbReference type="InterPro" id="IPR036180">
    <property type="entry name" value="Gelsolin-like_dom_sf"/>
</dbReference>
<dbReference type="GO" id="GO:0030127">
    <property type="term" value="C:COPII vesicle coat"/>
    <property type="evidence" value="ECO:0007669"/>
    <property type="project" value="TreeGrafter"/>
</dbReference>
<dbReference type="InterPro" id="IPR050550">
    <property type="entry name" value="SEC23_SEC24_subfamily"/>
</dbReference>
<dbReference type="PANTHER" id="PTHR13803">
    <property type="entry name" value="SEC24-RELATED PROTEIN"/>
    <property type="match status" value="1"/>
</dbReference>
<comment type="caution">
    <text evidence="2">The sequence shown here is derived from an EMBL/GenBank/DDBJ whole genome shotgun (WGS) entry which is preliminary data.</text>
</comment>
<proteinExistence type="predicted"/>
<dbReference type="EMBL" id="REGN01008098">
    <property type="protein sequence ID" value="RNA04469.1"/>
    <property type="molecule type" value="Genomic_DNA"/>
</dbReference>
<dbReference type="GO" id="GO:0070971">
    <property type="term" value="C:endoplasmic reticulum exit site"/>
    <property type="evidence" value="ECO:0007669"/>
    <property type="project" value="TreeGrafter"/>
</dbReference>
<dbReference type="Proteomes" id="UP000276133">
    <property type="component" value="Unassembled WGS sequence"/>
</dbReference>
<sequence>MDEGDVCIPPRMHLSSENIDRHGLYLMDCGEAFYMWVGRSISDIYLNEVFNVKSFAELPEVSYELPDLENELSEKVRQFIAYLYDTRPFGIKFLCFREGSHQSSLFFEHLHDDKTENSISYFEFLKHLSDQLNS</sequence>